<dbReference type="GO" id="GO:0043190">
    <property type="term" value="C:ATP-binding cassette (ABC) transporter complex"/>
    <property type="evidence" value="ECO:0007669"/>
    <property type="project" value="InterPro"/>
</dbReference>
<evidence type="ECO:0000256" key="8">
    <source>
        <dbReference type="RuleBase" id="RU363032"/>
    </source>
</evidence>
<feature type="domain" description="ABC transmembrane type-1" evidence="9">
    <location>
        <begin position="19"/>
        <end position="220"/>
    </location>
</feature>
<evidence type="ECO:0000256" key="2">
    <source>
        <dbReference type="ARBA" id="ARBA00022448"/>
    </source>
</evidence>
<dbReference type="NCBIfam" id="TIGR01726">
    <property type="entry name" value="HEQRo_perm_3TM"/>
    <property type="match status" value="1"/>
</dbReference>
<dbReference type="GO" id="GO:0022857">
    <property type="term" value="F:transmembrane transporter activity"/>
    <property type="evidence" value="ECO:0007669"/>
    <property type="project" value="InterPro"/>
</dbReference>
<sequence>MQLDFPFIWEAFKEILTALPLTLLLTFIPLIVGFFIGFGVALSRIYRVKGVHRVANGYVSFVRGTPIVMHIMLIYFGLPLLLDNLAKRYDWSFNINGVPITIFVLIALSLSAGAYLSEIIRSGIIAVPSGQIEAGSSVGMTKFQVMTRIILPQALAQSIPNLTNIAVGFLQASSIAFLVSVKEITGTAQIVASSNLKFLEAFIAAGLLYWGVTIVIELIASLIDRKATAYNKGGIG</sequence>
<dbReference type="RefSeq" id="WP_036073901.1">
    <property type="nucleotide sequence ID" value="NZ_JAASUO010000012.1"/>
</dbReference>
<dbReference type="InterPro" id="IPR010065">
    <property type="entry name" value="AA_ABC_transptr_permease_3TM"/>
</dbReference>
<keyword evidence="11" id="KW-1185">Reference proteome</keyword>
<dbReference type="InterPro" id="IPR035906">
    <property type="entry name" value="MetI-like_sf"/>
</dbReference>
<evidence type="ECO:0000313" key="10">
    <source>
        <dbReference type="EMBL" id="TDR51803.1"/>
    </source>
</evidence>
<keyword evidence="4 8" id="KW-0812">Transmembrane</keyword>
<evidence type="ECO:0000256" key="1">
    <source>
        <dbReference type="ARBA" id="ARBA00004651"/>
    </source>
</evidence>
<comment type="subcellular location">
    <subcellularLocation>
        <location evidence="1 8">Cell membrane</location>
        <topology evidence="1 8">Multi-pass membrane protein</topology>
    </subcellularLocation>
</comment>
<dbReference type="InterPro" id="IPR000515">
    <property type="entry name" value="MetI-like"/>
</dbReference>
<dbReference type="CDD" id="cd06261">
    <property type="entry name" value="TM_PBP2"/>
    <property type="match status" value="1"/>
</dbReference>
<reference evidence="10 11" key="1">
    <citation type="submission" date="2019-03" db="EMBL/GenBank/DDBJ databases">
        <title>Genomic Encyclopedia of Type Strains, Phase III (KMG-III): the genomes of soil and plant-associated and newly described type strains.</title>
        <authorList>
            <person name="Whitman W."/>
        </authorList>
    </citation>
    <scope>NUCLEOTIDE SEQUENCE [LARGE SCALE GENOMIC DNA]</scope>
    <source>
        <strain evidence="10 11">CECT 7972</strain>
    </source>
</reference>
<dbReference type="PROSITE" id="PS50928">
    <property type="entry name" value="ABC_TM1"/>
    <property type="match status" value="1"/>
</dbReference>
<evidence type="ECO:0000313" key="11">
    <source>
        <dbReference type="Proteomes" id="UP000295558"/>
    </source>
</evidence>
<evidence type="ECO:0000256" key="4">
    <source>
        <dbReference type="ARBA" id="ARBA00022692"/>
    </source>
</evidence>
<dbReference type="EMBL" id="SNZK01000011">
    <property type="protein sequence ID" value="TDR51803.1"/>
    <property type="molecule type" value="Genomic_DNA"/>
</dbReference>
<comment type="caution">
    <text evidence="10">The sequence shown here is derived from an EMBL/GenBank/DDBJ whole genome shotgun (WGS) entry which is preliminary data.</text>
</comment>
<dbReference type="GO" id="GO:0006865">
    <property type="term" value="P:amino acid transport"/>
    <property type="evidence" value="ECO:0007669"/>
    <property type="project" value="TreeGrafter"/>
</dbReference>
<feature type="transmembrane region" description="Helical" evidence="8">
    <location>
        <begin position="20"/>
        <end position="46"/>
    </location>
</feature>
<keyword evidence="5 8" id="KW-1133">Transmembrane helix</keyword>
<feature type="transmembrane region" description="Helical" evidence="8">
    <location>
        <begin position="201"/>
        <end position="223"/>
    </location>
</feature>
<keyword evidence="3" id="KW-1003">Cell membrane</keyword>
<dbReference type="Pfam" id="PF00528">
    <property type="entry name" value="BPD_transp_1"/>
    <property type="match status" value="1"/>
</dbReference>
<dbReference type="PANTHER" id="PTHR30614:SF43">
    <property type="entry name" value="L-CYSTINE TRANSPORT SYSTEM PERMEASE PROTEIN TCYM"/>
    <property type="match status" value="1"/>
</dbReference>
<dbReference type="Proteomes" id="UP000295558">
    <property type="component" value="Unassembled WGS sequence"/>
</dbReference>
<dbReference type="Gene3D" id="1.10.3720.10">
    <property type="entry name" value="MetI-like"/>
    <property type="match status" value="1"/>
</dbReference>
<evidence type="ECO:0000256" key="3">
    <source>
        <dbReference type="ARBA" id="ARBA00022475"/>
    </source>
</evidence>
<feature type="transmembrane region" description="Helical" evidence="8">
    <location>
        <begin position="98"/>
        <end position="116"/>
    </location>
</feature>
<name>A0A4R6ZHV2_9LIST</name>
<proteinExistence type="inferred from homology"/>
<keyword evidence="6" id="KW-0346">Stress response</keyword>
<dbReference type="SUPFAM" id="SSF161098">
    <property type="entry name" value="MetI-like"/>
    <property type="match status" value="1"/>
</dbReference>
<dbReference type="PANTHER" id="PTHR30614">
    <property type="entry name" value="MEMBRANE COMPONENT OF AMINO ACID ABC TRANSPORTER"/>
    <property type="match status" value="1"/>
</dbReference>
<dbReference type="InterPro" id="IPR043429">
    <property type="entry name" value="ArtM/GltK/GlnP/TcyL/YhdX-like"/>
</dbReference>
<dbReference type="STRING" id="1265846.PROCOU_16724"/>
<feature type="transmembrane region" description="Helical" evidence="8">
    <location>
        <begin position="162"/>
        <end position="181"/>
    </location>
</feature>
<gene>
    <name evidence="10" type="ORF">DFP96_111112</name>
</gene>
<protein>
    <submittedName>
        <fullName evidence="10">Amino acid ABC transporter membrane protein 2 (PAAT family)</fullName>
    </submittedName>
</protein>
<evidence type="ECO:0000256" key="5">
    <source>
        <dbReference type="ARBA" id="ARBA00022989"/>
    </source>
</evidence>
<keyword evidence="7 8" id="KW-0472">Membrane</keyword>
<keyword evidence="2 8" id="KW-0813">Transport</keyword>
<feature type="transmembrane region" description="Helical" evidence="8">
    <location>
        <begin position="58"/>
        <end position="78"/>
    </location>
</feature>
<evidence type="ECO:0000256" key="6">
    <source>
        <dbReference type="ARBA" id="ARBA00023016"/>
    </source>
</evidence>
<comment type="similarity">
    <text evidence="8">Belongs to the binding-protein-dependent transport system permease family.</text>
</comment>
<dbReference type="AlphaFoldDB" id="A0A4R6ZHV2"/>
<dbReference type="OrthoDB" id="9805999at2"/>
<evidence type="ECO:0000259" key="9">
    <source>
        <dbReference type="PROSITE" id="PS50928"/>
    </source>
</evidence>
<evidence type="ECO:0000256" key="7">
    <source>
        <dbReference type="ARBA" id="ARBA00023136"/>
    </source>
</evidence>
<accession>A0A4R6ZHV2</accession>
<organism evidence="10 11">
    <name type="scientific">Listeria rocourtiae</name>
    <dbReference type="NCBI Taxonomy" id="647910"/>
    <lineage>
        <taxon>Bacteria</taxon>
        <taxon>Bacillati</taxon>
        <taxon>Bacillota</taxon>
        <taxon>Bacilli</taxon>
        <taxon>Bacillales</taxon>
        <taxon>Listeriaceae</taxon>
        <taxon>Listeria</taxon>
    </lineage>
</organism>